<keyword evidence="2" id="KW-1185">Reference proteome</keyword>
<reference evidence="2" key="1">
    <citation type="journal article" date="2015" name="Nat. Genet.">
        <title>The genome and transcriptome of the zoonotic hookworm Ancylostoma ceylanicum identify infection-specific gene families.</title>
        <authorList>
            <person name="Schwarz E.M."/>
            <person name="Hu Y."/>
            <person name="Antoshechkin I."/>
            <person name="Miller M.M."/>
            <person name="Sternberg P.W."/>
            <person name="Aroian R.V."/>
        </authorList>
    </citation>
    <scope>NUCLEOTIDE SEQUENCE</scope>
    <source>
        <strain evidence="2">HY135</strain>
    </source>
</reference>
<proteinExistence type="predicted"/>
<dbReference type="PANTHER" id="PTHR46238:SF8">
    <property type="entry name" value="ENDONUCLEASE_EXONUCLEASE_PHOSPHATASE DOMAIN-CONTAINING PROTEIN"/>
    <property type="match status" value="1"/>
</dbReference>
<organism evidence="1 2">
    <name type="scientific">Ancylostoma ceylanicum</name>
    <dbReference type="NCBI Taxonomy" id="53326"/>
    <lineage>
        <taxon>Eukaryota</taxon>
        <taxon>Metazoa</taxon>
        <taxon>Ecdysozoa</taxon>
        <taxon>Nematoda</taxon>
        <taxon>Chromadorea</taxon>
        <taxon>Rhabditida</taxon>
        <taxon>Rhabditina</taxon>
        <taxon>Rhabditomorpha</taxon>
        <taxon>Strongyloidea</taxon>
        <taxon>Ancylostomatidae</taxon>
        <taxon>Ancylostomatinae</taxon>
        <taxon>Ancylostoma</taxon>
    </lineage>
</organism>
<dbReference type="PANTHER" id="PTHR46238">
    <property type="entry name" value="REVERSE TRANSCRIPTASE DOMAIN-CONTAINING PROTEIN"/>
    <property type="match status" value="1"/>
</dbReference>
<protein>
    <submittedName>
        <fullName evidence="1">Uncharacterized protein</fullName>
    </submittedName>
</protein>
<dbReference type="OrthoDB" id="5863535at2759"/>
<dbReference type="AlphaFoldDB" id="A0A016UDA4"/>
<dbReference type="Proteomes" id="UP000024635">
    <property type="component" value="Unassembled WGS sequence"/>
</dbReference>
<dbReference type="STRING" id="53326.A0A016UDA4"/>
<gene>
    <name evidence="1" type="primary">Acey_s0044.g915</name>
    <name evidence="1" type="ORF">Y032_0044g915</name>
</gene>
<dbReference type="EMBL" id="JARK01001380">
    <property type="protein sequence ID" value="EYC13319.1"/>
    <property type="molecule type" value="Genomic_DNA"/>
</dbReference>
<accession>A0A016UDA4</accession>
<comment type="caution">
    <text evidence="1">The sequence shown here is derived from an EMBL/GenBank/DDBJ whole genome shotgun (WGS) entry which is preliminary data.</text>
</comment>
<sequence>MYMTTSLNELSTTQVDRNNLPRTEYFKYLGSTLSADGSLDHEVVCRINAAWLKWGAMTGVLCYKKISGRFKSKVYRAVVRSVALYGAESWPATEEVERRLSVMETKMLR</sequence>
<evidence type="ECO:0000313" key="1">
    <source>
        <dbReference type="EMBL" id="EYC13319.1"/>
    </source>
</evidence>
<evidence type="ECO:0000313" key="2">
    <source>
        <dbReference type="Proteomes" id="UP000024635"/>
    </source>
</evidence>
<name>A0A016UDA4_9BILA</name>